<dbReference type="SUPFAM" id="SSF52821">
    <property type="entry name" value="Rhodanese/Cell cycle control phosphatase"/>
    <property type="match status" value="1"/>
</dbReference>
<dbReference type="PROSITE" id="PS50206">
    <property type="entry name" value="RHODANESE_3"/>
    <property type="match status" value="1"/>
</dbReference>
<feature type="chain" id="PRO_5018213850" evidence="1">
    <location>
        <begin position="22"/>
        <end position="194"/>
    </location>
</feature>
<proteinExistence type="predicted"/>
<evidence type="ECO:0000313" key="3">
    <source>
        <dbReference type="EMBL" id="RRD01103.1"/>
    </source>
</evidence>
<dbReference type="SMART" id="SM00450">
    <property type="entry name" value="RHOD"/>
    <property type="match status" value="1"/>
</dbReference>
<comment type="caution">
    <text evidence="3">The sequence shown here is derived from an EMBL/GenBank/DDBJ whole genome shotgun (WGS) entry which is preliminary data.</text>
</comment>
<dbReference type="GO" id="GO:0016740">
    <property type="term" value="F:transferase activity"/>
    <property type="evidence" value="ECO:0007669"/>
    <property type="project" value="UniProtKB-KW"/>
</dbReference>
<keyword evidence="3" id="KW-0808">Transferase</keyword>
<feature type="signal peptide" evidence="1">
    <location>
        <begin position="1"/>
        <end position="21"/>
    </location>
</feature>
<dbReference type="Gene3D" id="3.40.250.10">
    <property type="entry name" value="Rhodanese-like domain"/>
    <property type="match status" value="1"/>
</dbReference>
<dbReference type="Pfam" id="PF00581">
    <property type="entry name" value="Rhodanese"/>
    <property type="match status" value="1"/>
</dbReference>
<dbReference type="RefSeq" id="WP_124924175.1">
    <property type="nucleotide sequence ID" value="NZ_BMOH01000001.1"/>
</dbReference>
<evidence type="ECO:0000256" key="1">
    <source>
        <dbReference type="SAM" id="SignalP"/>
    </source>
</evidence>
<evidence type="ECO:0000259" key="2">
    <source>
        <dbReference type="PROSITE" id="PS50206"/>
    </source>
</evidence>
<organism evidence="3 4">
    <name type="scientific">Amphritea balenae</name>
    <dbReference type="NCBI Taxonomy" id="452629"/>
    <lineage>
        <taxon>Bacteria</taxon>
        <taxon>Pseudomonadati</taxon>
        <taxon>Pseudomonadota</taxon>
        <taxon>Gammaproteobacteria</taxon>
        <taxon>Oceanospirillales</taxon>
        <taxon>Oceanospirillaceae</taxon>
        <taxon>Amphritea</taxon>
    </lineage>
</organism>
<name>A0A3P1SYB2_9GAMM</name>
<feature type="domain" description="Rhodanese" evidence="2">
    <location>
        <begin position="49"/>
        <end position="182"/>
    </location>
</feature>
<protein>
    <submittedName>
        <fullName evidence="3">Sulfurtransferase</fullName>
    </submittedName>
</protein>
<gene>
    <name evidence="3" type="ORF">EHS89_00620</name>
</gene>
<dbReference type="EMBL" id="RQXV01000001">
    <property type="protein sequence ID" value="RRD01103.1"/>
    <property type="molecule type" value="Genomic_DNA"/>
</dbReference>
<accession>A0A3P1SYB2</accession>
<evidence type="ECO:0000313" key="4">
    <source>
        <dbReference type="Proteomes" id="UP000267535"/>
    </source>
</evidence>
<dbReference type="OrthoDB" id="7835227at2"/>
<keyword evidence="4" id="KW-1185">Reference proteome</keyword>
<sequence length="194" mass="20913">MNKNVLLVGLLYCVVATGVLAADKPEKIKAQTSLGLYVTAQEAWTKLQADDSAILVDVRDPVEIKFTGFASSTHIHVPWMLADINGWSDKQSSWSMVKNPAFSSQVLDKLDKAGATLDTTIIVMCRSGSSRSAPAVNLLAAKGYKQVWTVVDGFEGSTLKEGDSKGVRAANGWRNAGLPWSYKIDPAVAWQAAK</sequence>
<reference evidence="3 4" key="1">
    <citation type="submission" date="2018-11" db="EMBL/GenBank/DDBJ databases">
        <title>The draft genome sequence of Amphritea balenae JAMM 1525T.</title>
        <authorList>
            <person name="Fang Z."/>
            <person name="Zhang Y."/>
            <person name="Han X."/>
        </authorList>
    </citation>
    <scope>NUCLEOTIDE SEQUENCE [LARGE SCALE GENOMIC DNA]</scope>
    <source>
        <strain evidence="3 4">JAMM 1525</strain>
    </source>
</reference>
<keyword evidence="1" id="KW-0732">Signal</keyword>
<dbReference type="AlphaFoldDB" id="A0A3P1SYB2"/>
<dbReference type="Proteomes" id="UP000267535">
    <property type="component" value="Unassembled WGS sequence"/>
</dbReference>
<dbReference type="InterPro" id="IPR001763">
    <property type="entry name" value="Rhodanese-like_dom"/>
</dbReference>
<dbReference type="InterPro" id="IPR036873">
    <property type="entry name" value="Rhodanese-like_dom_sf"/>
</dbReference>